<feature type="compositionally biased region" description="Acidic residues" evidence="1">
    <location>
        <begin position="198"/>
        <end position="213"/>
    </location>
</feature>
<dbReference type="GO" id="GO:0046983">
    <property type="term" value="F:protein dimerization activity"/>
    <property type="evidence" value="ECO:0007669"/>
    <property type="project" value="InterPro"/>
</dbReference>
<dbReference type="AlphaFoldDB" id="A0A8T1E1U3"/>
<reference evidence="3" key="1">
    <citation type="submission" date="2018-10" db="EMBL/GenBank/DDBJ databases">
        <title>Effector identification in a new, highly contiguous assembly of the strawberry crown rot pathogen Phytophthora cactorum.</title>
        <authorList>
            <person name="Armitage A.D."/>
            <person name="Nellist C.F."/>
            <person name="Bates H."/>
            <person name="Vickerstaff R.J."/>
            <person name="Harrison R.J."/>
        </authorList>
    </citation>
    <scope>NUCLEOTIDE SEQUENCE</scope>
    <source>
        <strain evidence="3">4040</strain>
        <strain evidence="4">P421</strain>
    </source>
</reference>
<dbReference type="EMBL" id="RCMK01000135">
    <property type="protein sequence ID" value="KAG2947309.1"/>
    <property type="molecule type" value="Genomic_DNA"/>
</dbReference>
<dbReference type="Proteomes" id="UP000736787">
    <property type="component" value="Unassembled WGS sequence"/>
</dbReference>
<feature type="region of interest" description="Disordered" evidence="1">
    <location>
        <begin position="184"/>
        <end position="213"/>
    </location>
</feature>
<dbReference type="InterPro" id="IPR012337">
    <property type="entry name" value="RNaseH-like_sf"/>
</dbReference>
<proteinExistence type="predicted"/>
<evidence type="ECO:0000313" key="5">
    <source>
        <dbReference type="Proteomes" id="UP000736787"/>
    </source>
</evidence>
<evidence type="ECO:0000256" key="1">
    <source>
        <dbReference type="SAM" id="MobiDB-lite"/>
    </source>
</evidence>
<dbReference type="InterPro" id="IPR008906">
    <property type="entry name" value="HATC_C_dom"/>
</dbReference>
<accession>A0A8T1E1U3</accession>
<gene>
    <name evidence="3" type="ORF">PC117_g6886</name>
    <name evidence="4" type="ORF">PC129_g13796</name>
</gene>
<dbReference type="VEuPathDB" id="FungiDB:PC110_g21662"/>
<organism evidence="3 5">
    <name type="scientific">Phytophthora cactorum</name>
    <dbReference type="NCBI Taxonomy" id="29920"/>
    <lineage>
        <taxon>Eukaryota</taxon>
        <taxon>Sar</taxon>
        <taxon>Stramenopiles</taxon>
        <taxon>Oomycota</taxon>
        <taxon>Peronosporomycetes</taxon>
        <taxon>Peronosporales</taxon>
        <taxon>Peronosporaceae</taxon>
        <taxon>Phytophthora</taxon>
    </lineage>
</organism>
<comment type="caution">
    <text evidence="3">The sequence shown here is derived from an EMBL/GenBank/DDBJ whole genome shotgun (WGS) entry which is preliminary data.</text>
</comment>
<dbReference type="Proteomes" id="UP000760860">
    <property type="component" value="Unassembled WGS sequence"/>
</dbReference>
<dbReference type="SUPFAM" id="SSF53098">
    <property type="entry name" value="Ribonuclease H-like"/>
    <property type="match status" value="1"/>
</dbReference>
<evidence type="ECO:0000313" key="4">
    <source>
        <dbReference type="EMBL" id="KAG3215315.1"/>
    </source>
</evidence>
<protein>
    <recommendedName>
        <fullName evidence="2">HAT C-terminal dimerisation domain-containing protein</fullName>
    </recommendedName>
</protein>
<evidence type="ECO:0000313" key="3">
    <source>
        <dbReference type="EMBL" id="KAG2947309.1"/>
    </source>
</evidence>
<dbReference type="Pfam" id="PF05699">
    <property type="entry name" value="Dimer_Tnp_hAT"/>
    <property type="match status" value="1"/>
</dbReference>
<name>A0A8T1E1U3_9STRA</name>
<dbReference type="VEuPathDB" id="FungiDB:PC110_g11829"/>
<dbReference type="EMBL" id="RCMV01000566">
    <property type="protein sequence ID" value="KAG3215315.1"/>
    <property type="molecule type" value="Genomic_DNA"/>
</dbReference>
<feature type="domain" description="HAT C-terminal dimerisation" evidence="2">
    <location>
        <begin position="106"/>
        <end position="176"/>
    </location>
</feature>
<sequence length="241" mass="27575">MWLKSAPEYTMYISGLADPLVQAKILDLIENRWKFISPPSNSTKIAYLLDPSKDTSLFTGDSLRDTVADAVELARRFGLPPDVSPASFRLELLDFIERKKSWSVEQREKAAADPPLHWWLLDQDFPHLYSFAERVLSIPTSSAASERLWSIHGFTHSKLRNRLRVVTVEKLSFIYTNNGDTKPTSMPLYKTPTRPNDSDFDSESDDDNEREDDESLFDFNDASFEYLLDAIVSVDTASRRD</sequence>
<evidence type="ECO:0000259" key="2">
    <source>
        <dbReference type="Pfam" id="PF05699"/>
    </source>
</evidence>